<keyword evidence="1" id="KW-0812">Transmembrane</keyword>
<accession>A0ABS1C668</accession>
<evidence type="ECO:0000256" key="1">
    <source>
        <dbReference type="SAM" id="Phobius"/>
    </source>
</evidence>
<protein>
    <submittedName>
        <fullName evidence="2">DUF2569 family protein</fullName>
    </submittedName>
</protein>
<comment type="caution">
    <text evidence="2">The sequence shown here is derived from an EMBL/GenBank/DDBJ whole genome shotgun (WGS) entry which is preliminary data.</text>
</comment>
<keyword evidence="1" id="KW-0472">Membrane</keyword>
<evidence type="ECO:0000313" key="3">
    <source>
        <dbReference type="Proteomes" id="UP000644147"/>
    </source>
</evidence>
<dbReference type="Pfam" id="PF10754">
    <property type="entry name" value="DUF2569"/>
    <property type="match status" value="1"/>
</dbReference>
<keyword evidence="3" id="KW-1185">Reference proteome</keyword>
<dbReference type="InterPro" id="IPR019690">
    <property type="entry name" value="DUF2569"/>
</dbReference>
<reference evidence="2 3" key="1">
    <citation type="submission" date="2020-12" db="EMBL/GenBank/DDBJ databases">
        <title>Bacterial novel species Adhaeribacter sp. BT258 isolated from soil.</title>
        <authorList>
            <person name="Jung H.-Y."/>
        </authorList>
    </citation>
    <scope>NUCLEOTIDE SEQUENCE [LARGE SCALE GENOMIC DNA]</scope>
    <source>
        <strain evidence="2 3">BT258</strain>
    </source>
</reference>
<feature type="transmembrane region" description="Helical" evidence="1">
    <location>
        <begin position="21"/>
        <end position="45"/>
    </location>
</feature>
<dbReference type="Proteomes" id="UP000644147">
    <property type="component" value="Unassembled WGS sequence"/>
</dbReference>
<feature type="transmembrane region" description="Helical" evidence="1">
    <location>
        <begin position="65"/>
        <end position="86"/>
    </location>
</feature>
<evidence type="ECO:0000313" key="2">
    <source>
        <dbReference type="EMBL" id="MBK0404798.1"/>
    </source>
</evidence>
<feature type="transmembrane region" description="Helical" evidence="1">
    <location>
        <begin position="98"/>
        <end position="118"/>
    </location>
</feature>
<sequence>MIQEISLQENSQKKGKPITGWLWLVGISMIASLLTIIISLTTTITEFLQDDWQQYFQTTDNLLKIRISIYLYLIIAMVVSLIILIWTLKSFFQRRKAFINLFLGLIGYSILTEIIRILLLEYYAGLTGQDASTLESNLVKIIIVGSIAGIYLNKGKNPQQTFVK</sequence>
<gene>
    <name evidence="2" type="ORF">I5M27_17535</name>
</gene>
<dbReference type="RefSeq" id="WP_200507685.1">
    <property type="nucleotide sequence ID" value="NZ_JAEHFX010000011.1"/>
</dbReference>
<proteinExistence type="predicted"/>
<keyword evidence="1" id="KW-1133">Transmembrane helix</keyword>
<dbReference type="EMBL" id="JAEHFX010000011">
    <property type="protein sequence ID" value="MBK0404798.1"/>
    <property type="molecule type" value="Genomic_DNA"/>
</dbReference>
<organism evidence="2 3">
    <name type="scientific">Adhaeribacter terrigena</name>
    <dbReference type="NCBI Taxonomy" id="2793070"/>
    <lineage>
        <taxon>Bacteria</taxon>
        <taxon>Pseudomonadati</taxon>
        <taxon>Bacteroidota</taxon>
        <taxon>Cytophagia</taxon>
        <taxon>Cytophagales</taxon>
        <taxon>Hymenobacteraceae</taxon>
        <taxon>Adhaeribacter</taxon>
    </lineage>
</organism>
<name>A0ABS1C668_9BACT</name>
<feature type="transmembrane region" description="Helical" evidence="1">
    <location>
        <begin position="138"/>
        <end position="154"/>
    </location>
</feature>